<dbReference type="EMBL" id="BOMG01000024">
    <property type="protein sequence ID" value="GID52903.1"/>
    <property type="molecule type" value="Genomic_DNA"/>
</dbReference>
<reference evidence="2 3" key="1">
    <citation type="submission" date="2021-01" db="EMBL/GenBank/DDBJ databases">
        <title>Whole genome shotgun sequence of Actinoplanes couchii NBRC 106145.</title>
        <authorList>
            <person name="Komaki H."/>
            <person name="Tamura T."/>
        </authorList>
    </citation>
    <scope>NUCLEOTIDE SEQUENCE [LARGE SCALE GENOMIC DNA]</scope>
    <source>
        <strain evidence="2 3">NBRC 106145</strain>
    </source>
</reference>
<gene>
    <name evidence="2" type="ORF">Aco03nite_013070</name>
</gene>
<organism evidence="2 3">
    <name type="scientific">Actinoplanes couchii</name>
    <dbReference type="NCBI Taxonomy" id="403638"/>
    <lineage>
        <taxon>Bacteria</taxon>
        <taxon>Bacillati</taxon>
        <taxon>Actinomycetota</taxon>
        <taxon>Actinomycetes</taxon>
        <taxon>Micromonosporales</taxon>
        <taxon>Micromonosporaceae</taxon>
        <taxon>Actinoplanes</taxon>
    </lineage>
</organism>
<feature type="region of interest" description="Disordered" evidence="1">
    <location>
        <begin position="58"/>
        <end position="81"/>
    </location>
</feature>
<dbReference type="Proteomes" id="UP000612282">
    <property type="component" value="Unassembled WGS sequence"/>
</dbReference>
<comment type="caution">
    <text evidence="2">The sequence shown here is derived from an EMBL/GenBank/DDBJ whole genome shotgun (WGS) entry which is preliminary data.</text>
</comment>
<evidence type="ECO:0000256" key="1">
    <source>
        <dbReference type="SAM" id="MobiDB-lite"/>
    </source>
</evidence>
<feature type="compositionally biased region" description="Basic and acidic residues" evidence="1">
    <location>
        <begin position="58"/>
        <end position="79"/>
    </location>
</feature>
<accession>A0ABQ3X316</accession>
<sequence length="165" mass="18032">MVEPVGLSELREVPARRAAIDAVELESIDRARRSGASWAQIASALGLASRQAAEQRRQRLAEAAERASRPQRRKLDRDYGPNVSNLRERAVELHRRIGADRRWDRRFTRAALVRETLAATPDAPAGALYDLVVVALADLSGPDVPVFPGPLRSAIARLRAAAVVG</sequence>
<protein>
    <submittedName>
        <fullName evidence="2">Uncharacterized protein</fullName>
    </submittedName>
</protein>
<proteinExistence type="predicted"/>
<evidence type="ECO:0000313" key="3">
    <source>
        <dbReference type="Proteomes" id="UP000612282"/>
    </source>
</evidence>
<name>A0ABQ3X316_9ACTN</name>
<keyword evidence="3" id="KW-1185">Reference proteome</keyword>
<evidence type="ECO:0000313" key="2">
    <source>
        <dbReference type="EMBL" id="GID52903.1"/>
    </source>
</evidence>